<evidence type="ECO:0000313" key="2">
    <source>
        <dbReference type="EMBL" id="QPJ63337.1"/>
    </source>
</evidence>
<feature type="domain" description="LysM" evidence="1">
    <location>
        <begin position="397"/>
        <end position="441"/>
    </location>
</feature>
<dbReference type="InterPro" id="IPR023346">
    <property type="entry name" value="Lysozyme-like_dom_sf"/>
</dbReference>
<sequence length="730" mass="83356">MLLRLKAPFTLIAFVCFLLISVTSGWSKGTSLHSGQKGFTTPRGLESAVGFWTKVYTEYTTRHAILHDSEDLSVIYEVVYLGEKRLGHRRRSAKVNPVRRKYQKILRKLAKRKGTLGLTSEERRVAKLVKGSYSRAARKIRVQIGQKDRFREGIVRSGKYLEGIQREFRLHRMPEELTVLPHVESSFQVNAYSSAGAAGVWQFTRSTGRLFMKVGYSVDERRDPILSANAAARLLKSNYDELGSWPLAITAYNHGVNGMKRAQRRYGNDIVKIIKRYKSRTFGFASRNFYAEFLAALGIIKNYKKYFPKVVMDKPIKTVSTRLKYFIHIDDLVKNLGMTKGEIAEFNPALREPVISGKKRIPKNFLLKAPASKVSNLGTKIASLPSSHRFSKQVRSRWYTVRRGDTLSSIARRMRTSVRALKVSNNIDNQHRIYKGQVLEMPWGAKAVRKSQTVKVASVKSRKPQLYLSDNLKNYRVKRHDNLSKIARRFDMSVKDLIRVNRLRNPDRLKPGQTIKVASLQSAGLVKPERKLSIKTKQPKKADDKLVASVAPMQAEGSGKIKIEYSDAISTTKHFNKNRPAFMPVKFSGGSHKNGKVGIIAVDFEETLSHYADWAGISIAEFRKFNKLGRRASLQINQSLRVPLYKKTAQDFEEKRQEYHRAIQEDFFNNYRVEKVVIRNLKRGETIWEICNDIYVIPMWLLSNYNQEKNINALAEGAPVVIPVITAIKA</sequence>
<protein>
    <submittedName>
        <fullName evidence="2">LysM peptidoglycan-binding domain-containing protein</fullName>
    </submittedName>
</protein>
<dbReference type="AlphaFoldDB" id="A0A7T0BZE7"/>
<dbReference type="Pfam" id="PF01476">
    <property type="entry name" value="LysM"/>
    <property type="match status" value="2"/>
</dbReference>
<dbReference type="SUPFAM" id="SSF54106">
    <property type="entry name" value="LysM domain"/>
    <property type="match status" value="2"/>
</dbReference>
<proteinExistence type="predicted"/>
<dbReference type="Gene3D" id="3.10.350.10">
    <property type="entry name" value="LysM domain"/>
    <property type="match status" value="2"/>
</dbReference>
<dbReference type="PANTHER" id="PTHR33734">
    <property type="entry name" value="LYSM DOMAIN-CONTAINING GPI-ANCHORED PROTEIN 2"/>
    <property type="match status" value="1"/>
</dbReference>
<name>A0A7T0BZE7_9BACT</name>
<feature type="domain" description="LysM" evidence="1">
    <location>
        <begin position="473"/>
        <end position="517"/>
    </location>
</feature>
<gene>
    <name evidence="2" type="ORF">G3M70_16215</name>
</gene>
<evidence type="ECO:0000259" key="1">
    <source>
        <dbReference type="PROSITE" id="PS51782"/>
    </source>
</evidence>
<dbReference type="Pfam" id="PF01464">
    <property type="entry name" value="SLT"/>
    <property type="match status" value="1"/>
</dbReference>
<dbReference type="EMBL" id="CP048685">
    <property type="protein sequence ID" value="QPJ63337.1"/>
    <property type="molecule type" value="Genomic_DNA"/>
</dbReference>
<dbReference type="Gene3D" id="1.10.530.10">
    <property type="match status" value="1"/>
</dbReference>
<accession>A0A7T0BZE7</accession>
<dbReference type="KEGG" id="nli:G3M70_16215"/>
<dbReference type="InterPro" id="IPR018392">
    <property type="entry name" value="LysM"/>
</dbReference>
<evidence type="ECO:0000313" key="3">
    <source>
        <dbReference type="Proteomes" id="UP000594688"/>
    </source>
</evidence>
<dbReference type="Proteomes" id="UP000594688">
    <property type="component" value="Chromosome"/>
</dbReference>
<dbReference type="CDD" id="cd00118">
    <property type="entry name" value="LysM"/>
    <property type="match status" value="2"/>
</dbReference>
<dbReference type="InterPro" id="IPR036779">
    <property type="entry name" value="LysM_dom_sf"/>
</dbReference>
<dbReference type="PANTHER" id="PTHR33734:SF22">
    <property type="entry name" value="MEMBRANE-BOUND LYTIC MUREIN TRANSGLYCOSYLASE D"/>
    <property type="match status" value="1"/>
</dbReference>
<dbReference type="SUPFAM" id="SSF53955">
    <property type="entry name" value="Lysozyme-like"/>
    <property type="match status" value="1"/>
</dbReference>
<reference evidence="2 3" key="1">
    <citation type="submission" date="2020-02" db="EMBL/GenBank/DDBJ databases">
        <title>Genomic and physiological characterization of two novel Nitrospinaceae genera.</title>
        <authorList>
            <person name="Mueller A.J."/>
            <person name="Jung M.-Y."/>
            <person name="Strachan C.R."/>
            <person name="Herbold C.W."/>
            <person name="Kirkegaard R.H."/>
            <person name="Daims H."/>
        </authorList>
    </citation>
    <scope>NUCLEOTIDE SEQUENCE [LARGE SCALE GENOMIC DNA]</scope>
    <source>
        <strain evidence="2">EB</strain>
    </source>
</reference>
<dbReference type="CDD" id="cd16894">
    <property type="entry name" value="MltD-like"/>
    <property type="match status" value="1"/>
</dbReference>
<organism evidence="2 3">
    <name type="scientific">Candidatus Nitronauta litoralis</name>
    <dbReference type="NCBI Taxonomy" id="2705533"/>
    <lineage>
        <taxon>Bacteria</taxon>
        <taxon>Pseudomonadati</taxon>
        <taxon>Nitrospinota/Tectimicrobiota group</taxon>
        <taxon>Nitrospinota</taxon>
        <taxon>Nitrospinia</taxon>
        <taxon>Nitrospinales</taxon>
        <taxon>Nitrospinaceae</taxon>
        <taxon>Candidatus Nitronauta</taxon>
    </lineage>
</organism>
<dbReference type="SMART" id="SM00257">
    <property type="entry name" value="LysM"/>
    <property type="match status" value="3"/>
</dbReference>
<dbReference type="PROSITE" id="PS51782">
    <property type="entry name" value="LYSM"/>
    <property type="match status" value="2"/>
</dbReference>
<dbReference type="InterPro" id="IPR008258">
    <property type="entry name" value="Transglycosylase_SLT_dom_1"/>
</dbReference>